<evidence type="ECO:0000256" key="1">
    <source>
        <dbReference type="SAM" id="Phobius"/>
    </source>
</evidence>
<dbReference type="EMBL" id="JABMKT010000030">
    <property type="protein sequence ID" value="NYV28286.1"/>
    <property type="molecule type" value="Genomic_DNA"/>
</dbReference>
<dbReference type="Proteomes" id="UP000526184">
    <property type="component" value="Unassembled WGS sequence"/>
</dbReference>
<sequence length="70" mass="8368">MKNKGISLLYVLIFSSISLLVVSSIFIYRFERIKTMEFFMHEKYSAKMLENDLRRGRIKIIDYVDRSDVV</sequence>
<reference evidence="2 3" key="1">
    <citation type="submission" date="2020-05" db="EMBL/GenBank/DDBJ databases">
        <title>Streptobacillus felis strain LHL191014123.</title>
        <authorList>
            <person name="Fawzy A."/>
            <person name="Rau J."/>
            <person name="Risse K."/>
            <person name="Schauerte N."/>
            <person name="Geiger C."/>
            <person name="Blom J."/>
            <person name="Imirzalioglu C."/>
            <person name="Falgenhauer J."/>
            <person name="Bach A."/>
            <person name="Herden C."/>
            <person name="Eisenberg T."/>
        </authorList>
    </citation>
    <scope>NUCLEOTIDE SEQUENCE [LARGE SCALE GENOMIC DNA]</scope>
    <source>
        <strain evidence="2 3">LHL191014123</strain>
    </source>
</reference>
<feature type="transmembrane region" description="Helical" evidence="1">
    <location>
        <begin position="6"/>
        <end position="28"/>
    </location>
</feature>
<proteinExistence type="predicted"/>
<keyword evidence="1" id="KW-1133">Transmembrane helix</keyword>
<keyword evidence="3" id="KW-1185">Reference proteome</keyword>
<dbReference type="OrthoDB" id="95740at2"/>
<evidence type="ECO:0000313" key="3">
    <source>
        <dbReference type="Proteomes" id="UP000526184"/>
    </source>
</evidence>
<keyword evidence="1" id="KW-0812">Transmembrane</keyword>
<comment type="caution">
    <text evidence="2">The sequence shown here is derived from an EMBL/GenBank/DDBJ whole genome shotgun (WGS) entry which is preliminary data.</text>
</comment>
<name>A0A7Z0PFJ7_9FUSO</name>
<gene>
    <name evidence="2" type="ORF">HP397_05655</name>
</gene>
<dbReference type="RefSeq" id="WP_067322691.1">
    <property type="nucleotide sequence ID" value="NZ_CBCRWS010000026.1"/>
</dbReference>
<protein>
    <submittedName>
        <fullName evidence="2">Uncharacterized protein</fullName>
    </submittedName>
</protein>
<organism evidence="2 3">
    <name type="scientific">Streptobacillus felis</name>
    <dbReference type="NCBI Taxonomy" id="1384509"/>
    <lineage>
        <taxon>Bacteria</taxon>
        <taxon>Fusobacteriati</taxon>
        <taxon>Fusobacteriota</taxon>
        <taxon>Fusobacteriia</taxon>
        <taxon>Fusobacteriales</taxon>
        <taxon>Leptotrichiaceae</taxon>
        <taxon>Streptobacillus</taxon>
    </lineage>
</organism>
<keyword evidence="1" id="KW-0472">Membrane</keyword>
<accession>A0A7Z0PFJ7</accession>
<evidence type="ECO:0000313" key="2">
    <source>
        <dbReference type="EMBL" id="NYV28286.1"/>
    </source>
</evidence>
<dbReference type="AlphaFoldDB" id="A0A7Z0PFJ7"/>